<dbReference type="EMBL" id="JBGFUD010000800">
    <property type="protein sequence ID" value="MFH4975256.1"/>
    <property type="molecule type" value="Genomic_DNA"/>
</dbReference>
<feature type="compositionally biased region" description="Basic residues" evidence="6">
    <location>
        <begin position="108"/>
        <end position="125"/>
    </location>
</feature>
<keyword evidence="3 5" id="KW-0690">Ribosome biogenesis</keyword>
<feature type="compositionally biased region" description="Acidic residues" evidence="6">
    <location>
        <begin position="259"/>
        <end position="270"/>
    </location>
</feature>
<evidence type="ECO:0000313" key="7">
    <source>
        <dbReference type="EMBL" id="MFH4975256.1"/>
    </source>
</evidence>
<evidence type="ECO:0000256" key="3">
    <source>
        <dbReference type="ARBA" id="ARBA00022517"/>
    </source>
</evidence>
<evidence type="ECO:0000256" key="1">
    <source>
        <dbReference type="ARBA" id="ARBA00008838"/>
    </source>
</evidence>
<evidence type="ECO:0000256" key="6">
    <source>
        <dbReference type="SAM" id="MobiDB-lite"/>
    </source>
</evidence>
<evidence type="ECO:0000256" key="5">
    <source>
        <dbReference type="PIRNR" id="PIRNR017302"/>
    </source>
</evidence>
<keyword evidence="4 5" id="KW-0539">Nucleus</keyword>
<comment type="function">
    <text evidence="5">May play a role in ribosome biogenesis.</text>
</comment>
<dbReference type="GO" id="GO:0000027">
    <property type="term" value="P:ribosomal large subunit assembly"/>
    <property type="evidence" value="ECO:0007669"/>
    <property type="project" value="UniProtKB-UniRule"/>
</dbReference>
<accession>A0ABD6E7W2</accession>
<keyword evidence="8" id="KW-1185">Reference proteome</keyword>
<proteinExistence type="inferred from homology"/>
<organism evidence="7 8">
    <name type="scientific">Gnathostoma spinigerum</name>
    <dbReference type="NCBI Taxonomy" id="75299"/>
    <lineage>
        <taxon>Eukaryota</taxon>
        <taxon>Metazoa</taxon>
        <taxon>Ecdysozoa</taxon>
        <taxon>Nematoda</taxon>
        <taxon>Chromadorea</taxon>
        <taxon>Rhabditida</taxon>
        <taxon>Spirurina</taxon>
        <taxon>Gnathostomatomorpha</taxon>
        <taxon>Gnathostomatoidea</taxon>
        <taxon>Gnathostomatidae</taxon>
        <taxon>Gnathostoma</taxon>
    </lineage>
</organism>
<sequence length="442" mass="51349">MCSRSSPVLHIFLGMTKRVSKSRLSRNKKKYWRKGIDVTDVEEHLLNESVDERQGGVLCQRADDDLFTIDRSPVSSQRLTRKQGAFLQRKRLRHEIEQEIGKVADKKPSKRSLKKVKHKDKKPVKKVPSDSTEQSNMARSSKEKPYDLWETDLSVPIDLDYAEGAEHFLKTTKKKLPRAPSTLHHISSLLPAVDVLNQGASYNPSVSNYQHYVGEIADAELKLMSEEEKLKKKLSLAPGETYVTEEERIAEESAGLIGDAEESDEQEEEQSSVTVEDYSGTEQNNVLTVNVKRKTAERKTKKQRQREIRMRNMVLSENRRKLRNAEENLLYKVKKIDKEVVDELKAVEERMKLRRHRKILKRFCGTRQIGCGKFEPEEDVFLLPEELTDSLRNLKPQGNVLIDRLKSYEKRNMLAVAGEREKSKNKRRLRFKEVEKRSYREM</sequence>
<dbReference type="InterPro" id="IPR011687">
    <property type="entry name" value="Nop53/GLTSCR2"/>
</dbReference>
<evidence type="ECO:0000256" key="2">
    <source>
        <dbReference type="ARBA" id="ARBA00018339"/>
    </source>
</evidence>
<dbReference type="PANTHER" id="PTHR14211:SF7">
    <property type="entry name" value="RIBOSOME BIOGENESIS PROTEIN NOP53"/>
    <property type="match status" value="1"/>
</dbReference>
<evidence type="ECO:0000256" key="4">
    <source>
        <dbReference type="ARBA" id="ARBA00023242"/>
    </source>
</evidence>
<comment type="caution">
    <text evidence="7">The sequence shown here is derived from an EMBL/GenBank/DDBJ whole genome shotgun (WGS) entry which is preliminary data.</text>
</comment>
<dbReference type="PIRSF" id="PIRSF017302">
    <property type="entry name" value="Gltscr2"/>
    <property type="match status" value="1"/>
</dbReference>
<protein>
    <recommendedName>
        <fullName evidence="2 5">Ribosome biogenesis protein NOP53</fullName>
    </recommendedName>
</protein>
<comment type="similarity">
    <text evidence="1 5">Belongs to the NOP53 family.</text>
</comment>
<dbReference type="Pfam" id="PF07767">
    <property type="entry name" value="Nop53"/>
    <property type="match status" value="1"/>
</dbReference>
<name>A0ABD6E7W2_9BILA</name>
<comment type="subcellular location">
    <subcellularLocation>
        <location evidence="5">Nucleus</location>
        <location evidence="5">Nucleolus</location>
    </subcellularLocation>
    <subcellularLocation>
        <location evidence="5">Nucleus</location>
        <location evidence="5">Nucleoplasm</location>
    </subcellularLocation>
</comment>
<dbReference type="Proteomes" id="UP001608902">
    <property type="component" value="Unassembled WGS sequence"/>
</dbReference>
<gene>
    <name evidence="7" type="ORF">AB6A40_001965</name>
</gene>
<reference evidence="7 8" key="1">
    <citation type="submission" date="2024-08" db="EMBL/GenBank/DDBJ databases">
        <title>Gnathostoma spinigerum genome.</title>
        <authorList>
            <person name="Gonzalez-Bertolin B."/>
            <person name="Monzon S."/>
            <person name="Zaballos A."/>
            <person name="Jimenez P."/>
            <person name="Dekumyoy P."/>
            <person name="Varona S."/>
            <person name="Cuesta I."/>
            <person name="Sumanam S."/>
            <person name="Adisakwattana P."/>
            <person name="Gasser R.B."/>
            <person name="Hernandez-Gonzalez A."/>
            <person name="Young N.D."/>
            <person name="Perteguer M.J."/>
        </authorList>
    </citation>
    <scope>NUCLEOTIDE SEQUENCE [LARGE SCALE GENOMIC DNA]</scope>
    <source>
        <strain evidence="7">AL3</strain>
        <tissue evidence="7">Liver</tissue>
    </source>
</reference>
<dbReference type="PANTHER" id="PTHR14211">
    <property type="entry name" value="GLIOMA SUPPRESSOR CANDIDATE REGION GENE 2"/>
    <property type="match status" value="1"/>
</dbReference>
<dbReference type="GO" id="GO:0005730">
    <property type="term" value="C:nucleolus"/>
    <property type="evidence" value="ECO:0007669"/>
    <property type="project" value="UniProtKB-SubCell"/>
</dbReference>
<feature type="region of interest" description="Disordered" evidence="6">
    <location>
        <begin position="104"/>
        <end position="144"/>
    </location>
</feature>
<dbReference type="GO" id="GO:0005654">
    <property type="term" value="C:nucleoplasm"/>
    <property type="evidence" value="ECO:0007669"/>
    <property type="project" value="UniProtKB-SubCell"/>
</dbReference>
<dbReference type="AlphaFoldDB" id="A0ABD6E7W2"/>
<feature type="region of interest" description="Disordered" evidence="6">
    <location>
        <begin position="254"/>
        <end position="280"/>
    </location>
</feature>
<evidence type="ECO:0000313" key="8">
    <source>
        <dbReference type="Proteomes" id="UP001608902"/>
    </source>
</evidence>